<keyword evidence="8" id="KW-1003">Cell membrane</keyword>
<dbReference type="GO" id="GO:0005886">
    <property type="term" value="C:plasma membrane"/>
    <property type="evidence" value="ECO:0007669"/>
    <property type="project" value="UniProtKB-SubCell"/>
</dbReference>
<dbReference type="AlphaFoldDB" id="A0A1F6BSR0"/>
<evidence type="ECO:0000256" key="8">
    <source>
        <dbReference type="HAMAP-Rule" id="MF_00422"/>
    </source>
</evidence>
<dbReference type="Gene3D" id="1.20.5.1030">
    <property type="entry name" value="Preprotein translocase secy subunit"/>
    <property type="match status" value="1"/>
</dbReference>
<dbReference type="Proteomes" id="UP000179014">
    <property type="component" value="Unassembled WGS sequence"/>
</dbReference>
<keyword evidence="6 8" id="KW-0811">Translocation</keyword>
<evidence type="ECO:0000256" key="6">
    <source>
        <dbReference type="ARBA" id="ARBA00023010"/>
    </source>
</evidence>
<dbReference type="GO" id="GO:0006605">
    <property type="term" value="P:protein targeting"/>
    <property type="evidence" value="ECO:0007669"/>
    <property type="project" value="UniProtKB-UniRule"/>
</dbReference>
<dbReference type="GO" id="GO:0009306">
    <property type="term" value="P:protein secretion"/>
    <property type="evidence" value="ECO:0007669"/>
    <property type="project" value="UniProtKB-UniRule"/>
</dbReference>
<dbReference type="EMBL" id="MFKN01000038">
    <property type="protein sequence ID" value="OGG39873.1"/>
    <property type="molecule type" value="Genomic_DNA"/>
</dbReference>
<sequence>MTSPFTYLKHVREEFTHIVWPSNRTALAHTLVVIFIALAIALLVGLLDYLFSLGVSSVAGA</sequence>
<evidence type="ECO:0000256" key="5">
    <source>
        <dbReference type="ARBA" id="ARBA00022989"/>
    </source>
</evidence>
<comment type="function">
    <text evidence="8">Essential subunit of the Sec protein translocation channel SecYEG. Clamps together the 2 halves of SecY. May contact the channel plug during translocation.</text>
</comment>
<proteinExistence type="inferred from homology"/>
<organism evidence="9 10">
    <name type="scientific">Candidatus Kaiserbacteria bacterium GWA2_50_9</name>
    <dbReference type="NCBI Taxonomy" id="1798474"/>
    <lineage>
        <taxon>Bacteria</taxon>
        <taxon>Candidatus Kaiseribacteriota</taxon>
    </lineage>
</organism>
<dbReference type="GO" id="GO:0065002">
    <property type="term" value="P:intracellular protein transmembrane transport"/>
    <property type="evidence" value="ECO:0007669"/>
    <property type="project" value="UniProtKB-UniRule"/>
</dbReference>
<evidence type="ECO:0000313" key="10">
    <source>
        <dbReference type="Proteomes" id="UP000179014"/>
    </source>
</evidence>
<dbReference type="NCBIfam" id="TIGR00964">
    <property type="entry name" value="secE_bact"/>
    <property type="match status" value="1"/>
</dbReference>
<evidence type="ECO:0000256" key="7">
    <source>
        <dbReference type="ARBA" id="ARBA00023136"/>
    </source>
</evidence>
<keyword evidence="4 8" id="KW-0653">Protein transport</keyword>
<protein>
    <recommendedName>
        <fullName evidence="8">Protein translocase subunit SecE</fullName>
    </recommendedName>
</protein>
<reference evidence="9 10" key="1">
    <citation type="journal article" date="2016" name="Nat. Commun.">
        <title>Thousands of microbial genomes shed light on interconnected biogeochemical processes in an aquifer system.</title>
        <authorList>
            <person name="Anantharaman K."/>
            <person name="Brown C.T."/>
            <person name="Hug L.A."/>
            <person name="Sharon I."/>
            <person name="Castelle C.J."/>
            <person name="Probst A.J."/>
            <person name="Thomas B.C."/>
            <person name="Singh A."/>
            <person name="Wilkins M.J."/>
            <person name="Karaoz U."/>
            <person name="Brodie E.L."/>
            <person name="Williams K.H."/>
            <person name="Hubbard S.S."/>
            <person name="Banfield J.F."/>
        </authorList>
    </citation>
    <scope>NUCLEOTIDE SEQUENCE [LARGE SCALE GENOMIC DNA]</scope>
</reference>
<keyword evidence="2 8" id="KW-0813">Transport</keyword>
<keyword evidence="3 8" id="KW-0812">Transmembrane</keyword>
<keyword evidence="7 8" id="KW-0472">Membrane</keyword>
<comment type="caution">
    <text evidence="9">The sequence shown here is derived from an EMBL/GenBank/DDBJ whole genome shotgun (WGS) entry which is preliminary data.</text>
</comment>
<dbReference type="HAMAP" id="MF_00422">
    <property type="entry name" value="SecE"/>
    <property type="match status" value="1"/>
</dbReference>
<name>A0A1F6BSR0_9BACT</name>
<dbReference type="GO" id="GO:0008320">
    <property type="term" value="F:protein transmembrane transporter activity"/>
    <property type="evidence" value="ECO:0007669"/>
    <property type="project" value="UniProtKB-UniRule"/>
</dbReference>
<evidence type="ECO:0000256" key="2">
    <source>
        <dbReference type="ARBA" id="ARBA00022448"/>
    </source>
</evidence>
<comment type="similarity">
    <text evidence="8">Belongs to the SecE/SEC61-gamma family.</text>
</comment>
<dbReference type="GO" id="GO:0043952">
    <property type="term" value="P:protein transport by the Sec complex"/>
    <property type="evidence" value="ECO:0007669"/>
    <property type="project" value="UniProtKB-UniRule"/>
</dbReference>
<dbReference type="Pfam" id="PF00584">
    <property type="entry name" value="SecE"/>
    <property type="match status" value="1"/>
</dbReference>
<evidence type="ECO:0000256" key="3">
    <source>
        <dbReference type="ARBA" id="ARBA00022692"/>
    </source>
</evidence>
<feature type="transmembrane region" description="Helical" evidence="8">
    <location>
        <begin position="26"/>
        <end position="47"/>
    </location>
</feature>
<dbReference type="InterPro" id="IPR001901">
    <property type="entry name" value="Translocase_SecE/Sec61-g"/>
</dbReference>
<accession>A0A1F6BSR0</accession>
<evidence type="ECO:0000313" key="9">
    <source>
        <dbReference type="EMBL" id="OGG39873.1"/>
    </source>
</evidence>
<gene>
    <name evidence="8" type="primary">secE</name>
    <name evidence="9" type="ORF">A2118_00060</name>
</gene>
<keyword evidence="5 8" id="KW-1133">Transmembrane helix</keyword>
<evidence type="ECO:0000256" key="4">
    <source>
        <dbReference type="ARBA" id="ARBA00022927"/>
    </source>
</evidence>
<dbReference type="InterPro" id="IPR005807">
    <property type="entry name" value="SecE_bac"/>
</dbReference>
<comment type="subunit">
    <text evidence="8">Component of the Sec protein translocase complex. Heterotrimer consisting of SecY, SecE and SecG subunits. The heterotrimers can form oligomers, although 1 heterotrimer is thought to be able to translocate proteins. Interacts with the ribosome. Interacts with SecDF, and other proteins may be involved. Interacts with SecA.</text>
</comment>
<dbReference type="STRING" id="1798474.A2118_00060"/>
<evidence type="ECO:0000256" key="1">
    <source>
        <dbReference type="ARBA" id="ARBA00004370"/>
    </source>
</evidence>
<dbReference type="InterPro" id="IPR038379">
    <property type="entry name" value="SecE_sf"/>
</dbReference>
<comment type="subcellular location">
    <subcellularLocation>
        <location evidence="8">Cell membrane</location>
        <topology evidence="8">Single-pass membrane protein</topology>
    </subcellularLocation>
    <subcellularLocation>
        <location evidence="1">Membrane</location>
    </subcellularLocation>
</comment>